<dbReference type="EMBL" id="FNUJ01000006">
    <property type="protein sequence ID" value="SEF32098.1"/>
    <property type="molecule type" value="Genomic_DNA"/>
</dbReference>
<accession>A0A1H5R3G8</accession>
<sequence length="162" mass="16519">MKKLLVLAVVLLVSACGVKPTGVVPAGPAPTLRNPGNPGRDAEMVLYFVLDGRTAPVTRPIVDGRDAEAALSTLLDGPTEAERSDGYLTDLPRRAGSIGLAPGTPATITVSFPLKPVGALGVNQLVCTAFAALAAEGRYPAEGTIAVSGPDVQLPYQACQAS</sequence>
<reference evidence="2" key="1">
    <citation type="submission" date="2016-10" db="EMBL/GenBank/DDBJ databases">
        <authorList>
            <person name="Varghese N."/>
            <person name="Submissions S."/>
        </authorList>
    </citation>
    <scope>NUCLEOTIDE SEQUENCE [LARGE SCALE GENOMIC DNA]</scope>
    <source>
        <strain evidence="2">DSM 44654</strain>
    </source>
</reference>
<gene>
    <name evidence="1" type="ORF">SAMN05421837_10675</name>
</gene>
<keyword evidence="2" id="KW-1185">Reference proteome</keyword>
<dbReference type="AlphaFoldDB" id="A0A1H5R3G8"/>
<evidence type="ECO:0008006" key="3">
    <source>
        <dbReference type="Google" id="ProtNLM"/>
    </source>
</evidence>
<protein>
    <recommendedName>
        <fullName evidence="3">Sporulation and spore germination</fullName>
    </recommendedName>
</protein>
<evidence type="ECO:0000313" key="2">
    <source>
        <dbReference type="Proteomes" id="UP000198878"/>
    </source>
</evidence>
<dbReference type="Proteomes" id="UP000198878">
    <property type="component" value="Unassembled WGS sequence"/>
</dbReference>
<dbReference type="STRING" id="218821.SAMN05421837_10675"/>
<evidence type="ECO:0000313" key="1">
    <source>
        <dbReference type="EMBL" id="SEF32098.1"/>
    </source>
</evidence>
<name>A0A1H5R3G8_9PSEU</name>
<organism evidence="1 2">
    <name type="scientific">Amycolatopsis pretoriensis</name>
    <dbReference type="NCBI Taxonomy" id="218821"/>
    <lineage>
        <taxon>Bacteria</taxon>
        <taxon>Bacillati</taxon>
        <taxon>Actinomycetota</taxon>
        <taxon>Actinomycetes</taxon>
        <taxon>Pseudonocardiales</taxon>
        <taxon>Pseudonocardiaceae</taxon>
        <taxon>Amycolatopsis</taxon>
    </lineage>
</organism>
<proteinExistence type="predicted"/>
<dbReference type="RefSeq" id="WP_086673324.1">
    <property type="nucleotide sequence ID" value="NZ_FNUJ01000006.1"/>
</dbReference>
<dbReference type="PROSITE" id="PS51257">
    <property type="entry name" value="PROKAR_LIPOPROTEIN"/>
    <property type="match status" value="1"/>
</dbReference>
<dbReference type="OrthoDB" id="3619627at2"/>